<feature type="domain" description="HTH lacI-type" evidence="4">
    <location>
        <begin position="19"/>
        <end position="73"/>
    </location>
</feature>
<name>A0ABU1I3R5_9MICO</name>
<dbReference type="Gene3D" id="3.40.50.2300">
    <property type="match status" value="2"/>
</dbReference>
<dbReference type="PROSITE" id="PS50932">
    <property type="entry name" value="HTH_LACI_2"/>
    <property type="match status" value="1"/>
</dbReference>
<dbReference type="GO" id="GO:0003677">
    <property type="term" value="F:DNA binding"/>
    <property type="evidence" value="ECO:0007669"/>
    <property type="project" value="UniProtKB-KW"/>
</dbReference>
<dbReference type="SUPFAM" id="SSF47413">
    <property type="entry name" value="lambda repressor-like DNA-binding domains"/>
    <property type="match status" value="1"/>
</dbReference>
<dbReference type="SMART" id="SM00354">
    <property type="entry name" value="HTH_LACI"/>
    <property type="match status" value="1"/>
</dbReference>
<dbReference type="Proteomes" id="UP001260188">
    <property type="component" value="Unassembled WGS sequence"/>
</dbReference>
<accession>A0ABU1I3R5</accession>
<evidence type="ECO:0000259" key="4">
    <source>
        <dbReference type="PROSITE" id="PS50932"/>
    </source>
</evidence>
<dbReference type="InterPro" id="IPR046335">
    <property type="entry name" value="LacI/GalR-like_sensor"/>
</dbReference>
<dbReference type="SUPFAM" id="SSF53822">
    <property type="entry name" value="Periplasmic binding protein-like I"/>
    <property type="match status" value="1"/>
</dbReference>
<keyword evidence="2 5" id="KW-0238">DNA-binding</keyword>
<sequence>MGEARAAAGPDVRPRRREVSMADVAAMAGVSGQTVSRVANGRENVDPETRARVQDAMARLGYRPNSAARALRSGRFRSIGVIMFSLASYGNTRTLDAVASVAAEAGYSLTVITVQSATQSDVSGAFVRLAEHAVDGVIILIETHRLGERELALPTGLPVVVVDSSADYPYPVVDNDQALGARLATEHLLDLGHQTVNHISGPRESFAAERRRVAWHDTLVARGARVPEAHVGDWTAESGYEIGRSLAADDAVTAVFAANDRMALGLLRALHEADRPVPASVSVVGYDDAPESANFWPPLTTVRQHFDRIGAAAVRSLLTEIDGGEAPAERTLVPTELVVRASSGPRA</sequence>
<dbReference type="CDD" id="cd01574">
    <property type="entry name" value="PBP1_LacI"/>
    <property type="match status" value="1"/>
</dbReference>
<dbReference type="EMBL" id="JAVIZA010000001">
    <property type="protein sequence ID" value="MDR6168527.1"/>
    <property type="molecule type" value="Genomic_DNA"/>
</dbReference>
<protein>
    <submittedName>
        <fullName evidence="5">DNA-binding LacI/PurR family transcriptional regulator</fullName>
    </submittedName>
</protein>
<keyword evidence="1" id="KW-0805">Transcription regulation</keyword>
<organism evidence="5 6">
    <name type="scientific">Microbacterium paludicola</name>
    <dbReference type="NCBI Taxonomy" id="300019"/>
    <lineage>
        <taxon>Bacteria</taxon>
        <taxon>Bacillati</taxon>
        <taxon>Actinomycetota</taxon>
        <taxon>Actinomycetes</taxon>
        <taxon>Micrococcales</taxon>
        <taxon>Microbacteriaceae</taxon>
        <taxon>Microbacterium</taxon>
    </lineage>
</organism>
<dbReference type="Gene3D" id="1.10.260.40">
    <property type="entry name" value="lambda repressor-like DNA-binding domains"/>
    <property type="match status" value="1"/>
</dbReference>
<keyword evidence="6" id="KW-1185">Reference proteome</keyword>
<dbReference type="PANTHER" id="PTHR30146">
    <property type="entry name" value="LACI-RELATED TRANSCRIPTIONAL REPRESSOR"/>
    <property type="match status" value="1"/>
</dbReference>
<evidence type="ECO:0000256" key="1">
    <source>
        <dbReference type="ARBA" id="ARBA00023015"/>
    </source>
</evidence>
<evidence type="ECO:0000313" key="6">
    <source>
        <dbReference type="Proteomes" id="UP001260188"/>
    </source>
</evidence>
<evidence type="ECO:0000256" key="3">
    <source>
        <dbReference type="ARBA" id="ARBA00023163"/>
    </source>
</evidence>
<dbReference type="RefSeq" id="WP_064956252.1">
    <property type="nucleotide sequence ID" value="NZ_CP018134.1"/>
</dbReference>
<proteinExistence type="predicted"/>
<dbReference type="InterPro" id="IPR028082">
    <property type="entry name" value="Peripla_BP_I"/>
</dbReference>
<evidence type="ECO:0000256" key="2">
    <source>
        <dbReference type="ARBA" id="ARBA00023125"/>
    </source>
</evidence>
<dbReference type="InterPro" id="IPR000843">
    <property type="entry name" value="HTH_LacI"/>
</dbReference>
<dbReference type="Pfam" id="PF13377">
    <property type="entry name" value="Peripla_BP_3"/>
    <property type="match status" value="1"/>
</dbReference>
<evidence type="ECO:0000313" key="5">
    <source>
        <dbReference type="EMBL" id="MDR6168527.1"/>
    </source>
</evidence>
<dbReference type="PANTHER" id="PTHR30146:SF153">
    <property type="entry name" value="LACTOSE OPERON REPRESSOR"/>
    <property type="match status" value="1"/>
</dbReference>
<reference evidence="5 6" key="1">
    <citation type="submission" date="2023-08" db="EMBL/GenBank/DDBJ databases">
        <title>Functional and genomic diversity of the sorghum phyllosphere microbiome.</title>
        <authorList>
            <person name="Shade A."/>
        </authorList>
    </citation>
    <scope>NUCLEOTIDE SEQUENCE [LARGE SCALE GENOMIC DNA]</scope>
    <source>
        <strain evidence="5 6">SORGH_AS_0919</strain>
    </source>
</reference>
<dbReference type="Pfam" id="PF00356">
    <property type="entry name" value="LacI"/>
    <property type="match status" value="1"/>
</dbReference>
<gene>
    <name evidence="5" type="ORF">QE367_002731</name>
</gene>
<keyword evidence="3" id="KW-0804">Transcription</keyword>
<dbReference type="InterPro" id="IPR010982">
    <property type="entry name" value="Lambda_DNA-bd_dom_sf"/>
</dbReference>
<dbReference type="CDD" id="cd01392">
    <property type="entry name" value="HTH_LacI"/>
    <property type="match status" value="1"/>
</dbReference>
<comment type="caution">
    <text evidence="5">The sequence shown here is derived from an EMBL/GenBank/DDBJ whole genome shotgun (WGS) entry which is preliminary data.</text>
</comment>